<dbReference type="PRINTS" id="PR01249">
    <property type="entry name" value="RIBOSOMALL31"/>
</dbReference>
<dbReference type="NCBIfam" id="TIGR00105">
    <property type="entry name" value="L31"/>
    <property type="match status" value="1"/>
</dbReference>
<dbReference type="PROSITE" id="PS01143">
    <property type="entry name" value="RIBOSOMAL_L31"/>
    <property type="match status" value="1"/>
</dbReference>
<keyword evidence="5 9" id="KW-0694">RNA-binding</keyword>
<reference evidence="10 11" key="1">
    <citation type="submission" date="2013-04" db="EMBL/GenBank/DDBJ databases">
        <title>The Genome Sequence of Bartonella bacilliformis Ver097.</title>
        <authorList>
            <consortium name="The Broad Institute Genomics Platform"/>
            <consortium name="The Broad Institute Genome Sequencing Center for Infectious Disease"/>
            <person name="Feldgarden M."/>
            <person name="Kirby J."/>
            <person name="Birtles R."/>
            <person name="Dasch G."/>
            <person name="Hendrix L."/>
            <person name="Koehler J."/>
            <person name="Walker B."/>
            <person name="Young S.K."/>
            <person name="Zeng Q."/>
            <person name="Gargeya S."/>
            <person name="Fitzgerald M."/>
            <person name="Haas B."/>
            <person name="Abouelleil A."/>
            <person name="Allen A.W."/>
            <person name="Alvarado L."/>
            <person name="Arachchi H.M."/>
            <person name="Berlin A.M."/>
            <person name="Chapman S.B."/>
            <person name="Gainer-Dewar J."/>
            <person name="Goldberg J."/>
            <person name="Griggs A."/>
            <person name="Gujja S."/>
            <person name="Hansen M."/>
            <person name="Howarth C."/>
            <person name="Imamovic A."/>
            <person name="Ireland A."/>
            <person name="Larimer J."/>
            <person name="McCowan C."/>
            <person name="Murphy C."/>
            <person name="Pearson M."/>
            <person name="Poon T.W."/>
            <person name="Priest M."/>
            <person name="Roberts A."/>
            <person name="Saif S."/>
            <person name="Shea T."/>
            <person name="Sisk P."/>
            <person name="Sykes S."/>
            <person name="Wortman J."/>
            <person name="Nusbaum C."/>
            <person name="Birren B."/>
        </authorList>
    </citation>
    <scope>NUCLEOTIDE SEQUENCE [LARGE SCALE GENOMIC DNA]</scope>
    <source>
        <strain evidence="10 11">Ver097</strain>
    </source>
</reference>
<dbReference type="STRING" id="1293911.H710_00363"/>
<dbReference type="PANTHER" id="PTHR33280:SF6">
    <property type="entry name" value="LARGE RIBOSOMAL SUBUNIT PROTEIN BL31A"/>
    <property type="match status" value="1"/>
</dbReference>
<evidence type="ECO:0000256" key="1">
    <source>
        <dbReference type="ARBA" id="ARBA00003795"/>
    </source>
</evidence>
<gene>
    <name evidence="9" type="primary">rpmE</name>
    <name evidence="10" type="ORF">H710_00363</name>
</gene>
<evidence type="ECO:0000256" key="2">
    <source>
        <dbReference type="ARBA" id="ARBA00009296"/>
    </source>
</evidence>
<dbReference type="RefSeq" id="WP_041849140.1">
    <property type="nucleotide sequence ID" value="NZ_KL503802.1"/>
</dbReference>
<evidence type="ECO:0000256" key="3">
    <source>
        <dbReference type="ARBA" id="ARBA00011838"/>
    </source>
</evidence>
<evidence type="ECO:0000256" key="8">
    <source>
        <dbReference type="ARBA" id="ARBA00035687"/>
    </source>
</evidence>
<comment type="caution">
    <text evidence="9">Lacks conserved residue(s) required for the propagation of feature annotation.</text>
</comment>
<evidence type="ECO:0000256" key="5">
    <source>
        <dbReference type="ARBA" id="ARBA00022884"/>
    </source>
</evidence>
<accession>A0A072RIP5</accession>
<name>A0A072RIP5_BARBA</name>
<dbReference type="EMBL" id="ASIV01000001">
    <property type="protein sequence ID" value="KEG21414.1"/>
    <property type="molecule type" value="Genomic_DNA"/>
</dbReference>
<dbReference type="InterPro" id="IPR027491">
    <property type="entry name" value="Ribosomal_bL31_A"/>
</dbReference>
<evidence type="ECO:0000313" key="10">
    <source>
        <dbReference type="EMBL" id="KEG21414.1"/>
    </source>
</evidence>
<evidence type="ECO:0000313" key="11">
    <source>
        <dbReference type="Proteomes" id="UP000031740"/>
    </source>
</evidence>
<comment type="function">
    <text evidence="1 9">Binds the 23S rRNA.</text>
</comment>
<sequence>MKPNIHPDYHQIYVVMTDGTKYATRSTWGKEGDTLNLDIDPTTHPAWIGGSQTLVDRGGRVSKFKNRFGNLGV</sequence>
<dbReference type="InterPro" id="IPR042105">
    <property type="entry name" value="Ribosomal_bL31_sf"/>
</dbReference>
<comment type="similarity">
    <text evidence="2 9">Belongs to the bacterial ribosomal protein bL31 family. Type A subfamily.</text>
</comment>
<keyword evidence="7 9" id="KW-0687">Ribonucleoprotein</keyword>
<dbReference type="GO" id="GO:0003735">
    <property type="term" value="F:structural constituent of ribosome"/>
    <property type="evidence" value="ECO:0007669"/>
    <property type="project" value="InterPro"/>
</dbReference>
<dbReference type="HOGENOM" id="CLU_114306_3_2_5"/>
<dbReference type="InterPro" id="IPR002150">
    <property type="entry name" value="Ribosomal_bL31"/>
</dbReference>
<dbReference type="GO" id="GO:1990904">
    <property type="term" value="C:ribonucleoprotein complex"/>
    <property type="evidence" value="ECO:0007669"/>
    <property type="project" value="UniProtKB-KW"/>
</dbReference>
<protein>
    <recommendedName>
        <fullName evidence="8 9">Large ribosomal subunit protein bL31</fullName>
    </recommendedName>
</protein>
<dbReference type="InterPro" id="IPR034704">
    <property type="entry name" value="Ribosomal_bL28/bL31-like_sf"/>
</dbReference>
<dbReference type="Gene3D" id="4.10.830.30">
    <property type="entry name" value="Ribosomal protein L31"/>
    <property type="match status" value="1"/>
</dbReference>
<keyword evidence="6 9" id="KW-0689">Ribosomal protein</keyword>
<dbReference type="Proteomes" id="UP000031740">
    <property type="component" value="Unassembled WGS sequence"/>
</dbReference>
<evidence type="ECO:0000256" key="4">
    <source>
        <dbReference type="ARBA" id="ARBA00022730"/>
    </source>
</evidence>
<evidence type="ECO:0000256" key="9">
    <source>
        <dbReference type="HAMAP-Rule" id="MF_00501"/>
    </source>
</evidence>
<dbReference type="HAMAP" id="MF_00501">
    <property type="entry name" value="Ribosomal_bL31_1"/>
    <property type="match status" value="1"/>
</dbReference>
<comment type="caution">
    <text evidence="10">The sequence shown here is derived from an EMBL/GenBank/DDBJ whole genome shotgun (WGS) entry which is preliminary data.</text>
</comment>
<dbReference type="PATRIC" id="fig|1293911.3.peg.381"/>
<dbReference type="GO" id="GO:0006412">
    <property type="term" value="P:translation"/>
    <property type="evidence" value="ECO:0007669"/>
    <property type="project" value="UniProtKB-UniRule"/>
</dbReference>
<dbReference type="PANTHER" id="PTHR33280">
    <property type="entry name" value="50S RIBOSOMAL PROTEIN L31, CHLOROPLASTIC"/>
    <property type="match status" value="1"/>
</dbReference>
<proteinExistence type="inferred from homology"/>
<dbReference type="Pfam" id="PF01197">
    <property type="entry name" value="Ribosomal_L31"/>
    <property type="match status" value="1"/>
</dbReference>
<keyword evidence="4 9" id="KW-0699">rRNA-binding</keyword>
<dbReference type="GO" id="GO:0005840">
    <property type="term" value="C:ribosome"/>
    <property type="evidence" value="ECO:0007669"/>
    <property type="project" value="UniProtKB-KW"/>
</dbReference>
<evidence type="ECO:0000256" key="7">
    <source>
        <dbReference type="ARBA" id="ARBA00023274"/>
    </source>
</evidence>
<evidence type="ECO:0000256" key="6">
    <source>
        <dbReference type="ARBA" id="ARBA00022980"/>
    </source>
</evidence>
<dbReference type="SUPFAM" id="SSF143800">
    <property type="entry name" value="L28p-like"/>
    <property type="match status" value="1"/>
</dbReference>
<dbReference type="NCBIfam" id="NF001809">
    <property type="entry name" value="PRK00528.1"/>
    <property type="match status" value="1"/>
</dbReference>
<organism evidence="10 11">
    <name type="scientific">Bartonella bacilliformis Ver097</name>
    <dbReference type="NCBI Taxonomy" id="1293911"/>
    <lineage>
        <taxon>Bacteria</taxon>
        <taxon>Pseudomonadati</taxon>
        <taxon>Pseudomonadota</taxon>
        <taxon>Alphaproteobacteria</taxon>
        <taxon>Hyphomicrobiales</taxon>
        <taxon>Bartonellaceae</taxon>
        <taxon>Bartonella</taxon>
    </lineage>
</organism>
<dbReference type="AlphaFoldDB" id="A0A072RIP5"/>
<dbReference type="GO" id="GO:0019843">
    <property type="term" value="F:rRNA binding"/>
    <property type="evidence" value="ECO:0007669"/>
    <property type="project" value="UniProtKB-KW"/>
</dbReference>
<comment type="subunit">
    <text evidence="3 9">Part of the 50S ribosomal subunit.</text>
</comment>